<evidence type="ECO:0000313" key="3">
    <source>
        <dbReference type="Proteomes" id="UP000266841"/>
    </source>
</evidence>
<organism evidence="2 3">
    <name type="scientific">Thalassiosira oceanica</name>
    <name type="common">Marine diatom</name>
    <dbReference type="NCBI Taxonomy" id="159749"/>
    <lineage>
        <taxon>Eukaryota</taxon>
        <taxon>Sar</taxon>
        <taxon>Stramenopiles</taxon>
        <taxon>Ochrophyta</taxon>
        <taxon>Bacillariophyta</taxon>
        <taxon>Coscinodiscophyceae</taxon>
        <taxon>Thalassiosirophycidae</taxon>
        <taxon>Thalassiosirales</taxon>
        <taxon>Thalassiosiraceae</taxon>
        <taxon>Thalassiosira</taxon>
    </lineage>
</organism>
<evidence type="ECO:0000256" key="1">
    <source>
        <dbReference type="SAM" id="MobiDB-lite"/>
    </source>
</evidence>
<name>K0TR75_THAOC</name>
<gene>
    <name evidence="2" type="ORF">THAOC_00866</name>
</gene>
<dbReference type="EMBL" id="AGNL01001037">
    <property type="protein sequence ID" value="EJK77307.1"/>
    <property type="molecule type" value="Genomic_DNA"/>
</dbReference>
<protein>
    <submittedName>
        <fullName evidence="2">Uncharacterized protein</fullName>
    </submittedName>
</protein>
<evidence type="ECO:0000313" key="2">
    <source>
        <dbReference type="EMBL" id="EJK77307.1"/>
    </source>
</evidence>
<comment type="caution">
    <text evidence="2">The sequence shown here is derived from an EMBL/GenBank/DDBJ whole genome shotgun (WGS) entry which is preliminary data.</text>
</comment>
<feature type="compositionally biased region" description="Basic and acidic residues" evidence="1">
    <location>
        <begin position="130"/>
        <end position="144"/>
    </location>
</feature>
<reference evidence="2 3" key="1">
    <citation type="journal article" date="2012" name="Genome Biol.">
        <title>Genome and low-iron response of an oceanic diatom adapted to chronic iron limitation.</title>
        <authorList>
            <person name="Lommer M."/>
            <person name="Specht M."/>
            <person name="Roy A.S."/>
            <person name="Kraemer L."/>
            <person name="Andreson R."/>
            <person name="Gutowska M.A."/>
            <person name="Wolf J."/>
            <person name="Bergner S.V."/>
            <person name="Schilhabel M.B."/>
            <person name="Klostermeier U.C."/>
            <person name="Beiko R.G."/>
            <person name="Rosenstiel P."/>
            <person name="Hippler M."/>
            <person name="Laroche J."/>
        </authorList>
    </citation>
    <scope>NUCLEOTIDE SEQUENCE [LARGE SCALE GENOMIC DNA]</scope>
    <source>
        <strain evidence="2 3">CCMP1005</strain>
    </source>
</reference>
<feature type="compositionally biased region" description="Basic and acidic residues" evidence="1">
    <location>
        <begin position="94"/>
        <end position="111"/>
    </location>
</feature>
<feature type="region of interest" description="Disordered" evidence="1">
    <location>
        <begin position="1"/>
        <end position="163"/>
    </location>
</feature>
<feature type="compositionally biased region" description="Low complexity" evidence="1">
    <location>
        <begin position="1"/>
        <end position="12"/>
    </location>
</feature>
<feature type="non-terminal residue" evidence="2">
    <location>
        <position position="1"/>
    </location>
</feature>
<sequence>LGLAPLLDPAPGRAHHGRPRGPHPAPATRPAGVRERRAPPLHAPLVVQRRALPRRARVHGQATRVAHVDELHAREHAHRSGRPEPATAQHHHERLGEAEVVRGGAHGRDVARPGPQRVQRGEPPGPPDGEDVHHGRRRLGEEQRRRPRREARRGAAGEDGQTL</sequence>
<dbReference type="Proteomes" id="UP000266841">
    <property type="component" value="Unassembled WGS sequence"/>
</dbReference>
<keyword evidence="3" id="KW-1185">Reference proteome</keyword>
<dbReference type="AlphaFoldDB" id="K0TR75"/>
<accession>K0TR75</accession>
<proteinExistence type="predicted"/>